<evidence type="ECO:0000313" key="11">
    <source>
        <dbReference type="EMBL" id="AKB39011.1"/>
    </source>
</evidence>
<dbReference type="GeneID" id="24849608"/>
<dbReference type="SMART" id="SM00493">
    <property type="entry name" value="TOPRIM"/>
    <property type="match status" value="1"/>
</dbReference>
<sequence length="522" mass="57533">MQNTDTTKYIIHSKINADGVIERPDIVGAIFGQTEGLLGADLDLRDLQKTGRIGRIEVMVTAKGGKTKGNIFVPSSLDKVETSILAASLETIDRVGPCSAKIEVFQVEDVRAVKRKKIIERAKLIFTKMFDETVPESQELADEVRQSVRVDELTYYGKSRIPCGPNVLNSDAIIILEGRADILNLLRYGIKNTICVGGTNIPPEVAELTKKKTVTAFTDGDRGGELIIRELLQVADIDYVARAPDGKCVEDLVQKEIIRALRRKVPVEQIIEKYGIQERENEDSACRLERVSKRKIRSPEIVPRIAEKKLHKRVKVHRVSSKADIHEEELPEEMEETGPERAPEKIFEKVTERIPERPAEKTSAAAERVEARTSVAKPAVMARAVPATRVTRGKAAAEKGPAVKVPGGEAVRVSPAPARQAPAPVSPEAIRFRPHVDALKGTLTARILDSDDKVIEEIAVRDLASRLKNYRDNVKSVVFDGVITQRLVDIASSNEIKNLIGVKIGNIAKVPADMEVLTSSML</sequence>
<evidence type="ECO:0000313" key="12">
    <source>
        <dbReference type="Proteomes" id="UP000033058"/>
    </source>
</evidence>
<dbReference type="GO" id="GO:0003899">
    <property type="term" value="F:DNA-directed RNA polymerase activity"/>
    <property type="evidence" value="ECO:0007669"/>
    <property type="project" value="UniProtKB-UniRule"/>
</dbReference>
<name>A0A0E3LEH1_METMZ</name>
<dbReference type="FunFam" id="3.40.1360.10:FF:000010">
    <property type="entry name" value="DNA primase DnaG"/>
    <property type="match status" value="1"/>
</dbReference>
<dbReference type="GO" id="GO:0005737">
    <property type="term" value="C:cytoplasm"/>
    <property type="evidence" value="ECO:0007669"/>
    <property type="project" value="TreeGrafter"/>
</dbReference>
<protein>
    <recommendedName>
        <fullName evidence="9">DNA primase DnaG</fullName>
        <ecNumber evidence="9">2.7.7.101</ecNumber>
    </recommendedName>
</protein>
<dbReference type="InterPro" id="IPR034154">
    <property type="entry name" value="TOPRIM_DnaG/twinkle"/>
</dbReference>
<dbReference type="GeneID" id="66137274"/>
<dbReference type="InterPro" id="IPR050219">
    <property type="entry name" value="DnaG_primase"/>
</dbReference>
<dbReference type="Proteomes" id="UP000033058">
    <property type="component" value="Chromosome"/>
</dbReference>
<dbReference type="EC" id="2.7.7.101" evidence="9"/>
<evidence type="ECO:0000256" key="6">
    <source>
        <dbReference type="ARBA" id="ARBA00022723"/>
    </source>
</evidence>
<dbReference type="PANTHER" id="PTHR30313">
    <property type="entry name" value="DNA PRIMASE"/>
    <property type="match status" value="1"/>
</dbReference>
<keyword evidence="5 9" id="KW-0235">DNA replication</keyword>
<keyword evidence="7" id="KW-0460">Magnesium</keyword>
<evidence type="ECO:0000256" key="4">
    <source>
        <dbReference type="ARBA" id="ARBA00022695"/>
    </source>
</evidence>
<dbReference type="PROSITE" id="PS50880">
    <property type="entry name" value="TOPRIM"/>
    <property type="match status" value="1"/>
</dbReference>
<evidence type="ECO:0000259" key="10">
    <source>
        <dbReference type="PROSITE" id="PS50880"/>
    </source>
</evidence>
<dbReference type="GO" id="GO:0006269">
    <property type="term" value="P:DNA replication, synthesis of primer"/>
    <property type="evidence" value="ECO:0007669"/>
    <property type="project" value="UniProtKB-UniRule"/>
</dbReference>
<reference evidence="11 12" key="1">
    <citation type="submission" date="2014-07" db="EMBL/GenBank/DDBJ databases">
        <title>Methanogenic archaea and the global carbon cycle.</title>
        <authorList>
            <person name="Henriksen J.R."/>
            <person name="Luke J."/>
            <person name="Reinhart S."/>
            <person name="Benedict M.N."/>
            <person name="Youngblut N.D."/>
            <person name="Metcalf M.E."/>
            <person name="Whitaker R.J."/>
            <person name="Metcalf W.W."/>
        </authorList>
    </citation>
    <scope>NUCLEOTIDE SEQUENCE [LARGE SCALE GENOMIC DNA]</scope>
    <source>
        <strain evidence="11 12">WWM610</strain>
    </source>
</reference>
<evidence type="ECO:0000256" key="7">
    <source>
        <dbReference type="ARBA" id="ARBA00022842"/>
    </source>
</evidence>
<evidence type="ECO:0000256" key="2">
    <source>
        <dbReference type="ARBA" id="ARBA00022515"/>
    </source>
</evidence>
<organism evidence="11 12">
    <name type="scientific">Methanosarcina mazei WWM610</name>
    <dbReference type="NCBI Taxonomy" id="1434117"/>
    <lineage>
        <taxon>Archaea</taxon>
        <taxon>Methanobacteriati</taxon>
        <taxon>Methanobacteriota</taxon>
        <taxon>Stenosarchaea group</taxon>
        <taxon>Methanomicrobia</taxon>
        <taxon>Methanosarcinales</taxon>
        <taxon>Methanosarcinaceae</taxon>
        <taxon>Methanosarcina</taxon>
    </lineage>
</organism>
<keyword evidence="2 9" id="KW-0639">Primosome</keyword>
<dbReference type="PATRIC" id="fig|1434117.4.peg.25"/>
<keyword evidence="6" id="KW-0479">Metal-binding</keyword>
<comment type="function">
    <text evidence="9">RNA polymerase that catalyzes the synthesis of short RNA molecules used as primers for DNA polymerase during DNA replication. Also part of the exosome, which is a complex involved in RNA degradation. Acts as a poly(A)-binding protein that enhances the interaction between heteropolymeric, adenine-rich transcripts and the exosome.</text>
</comment>
<dbReference type="Gene3D" id="3.40.1360.10">
    <property type="match status" value="1"/>
</dbReference>
<evidence type="ECO:0000256" key="9">
    <source>
        <dbReference type="HAMAP-Rule" id="MF_00007"/>
    </source>
</evidence>
<feature type="domain" description="Toprim" evidence="10">
    <location>
        <begin position="171"/>
        <end position="257"/>
    </location>
</feature>
<dbReference type="RefSeq" id="WP_015411723.1">
    <property type="nucleotide sequence ID" value="NZ_CP009509.1"/>
</dbReference>
<comment type="catalytic activity">
    <reaction evidence="9">
        <text>ssDNA + n NTP = ssDNA/pppN(pN)n-1 hybrid + (n-1) diphosphate.</text>
        <dbReference type="EC" id="2.7.7.101"/>
    </reaction>
</comment>
<keyword evidence="8 9" id="KW-0804">Transcription</keyword>
<dbReference type="GO" id="GO:0008143">
    <property type="term" value="F:poly(A) binding"/>
    <property type="evidence" value="ECO:0007669"/>
    <property type="project" value="InterPro"/>
</dbReference>
<gene>
    <name evidence="9" type="primary">dnaG</name>
    <name evidence="11" type="ORF">MSMAW_0020</name>
</gene>
<dbReference type="Pfam" id="PF13662">
    <property type="entry name" value="Toprim_4"/>
    <property type="match status" value="1"/>
</dbReference>
<dbReference type="HOGENOM" id="CLU_034626_0_0_2"/>
<keyword evidence="3 9" id="KW-0808">Transferase</keyword>
<evidence type="ECO:0000256" key="5">
    <source>
        <dbReference type="ARBA" id="ARBA00022705"/>
    </source>
</evidence>
<keyword evidence="9" id="KW-0271">Exosome</keyword>
<dbReference type="HAMAP" id="MF_00007">
    <property type="entry name" value="DNA_primase_DnaG_arc"/>
    <property type="match status" value="1"/>
</dbReference>
<evidence type="ECO:0000256" key="8">
    <source>
        <dbReference type="ARBA" id="ARBA00023163"/>
    </source>
</evidence>
<dbReference type="CDD" id="cd01029">
    <property type="entry name" value="TOPRIM_primases"/>
    <property type="match status" value="1"/>
</dbReference>
<comment type="similarity">
    <text evidence="9">Belongs to the archaeal DnaG primase family.</text>
</comment>
<dbReference type="GO" id="GO:0046872">
    <property type="term" value="F:metal ion binding"/>
    <property type="evidence" value="ECO:0007669"/>
    <property type="project" value="UniProtKB-KW"/>
</dbReference>
<proteinExistence type="inferred from homology"/>
<dbReference type="GO" id="GO:0000428">
    <property type="term" value="C:DNA-directed RNA polymerase complex"/>
    <property type="evidence" value="ECO:0007669"/>
    <property type="project" value="UniProtKB-KW"/>
</dbReference>
<keyword evidence="4 9" id="KW-0548">Nucleotidyltransferase</keyword>
<comment type="subunit">
    <text evidence="9">Forms a ternary complex with MCM helicase and DNA. Component of the archaeal exosome complex.</text>
</comment>
<evidence type="ECO:0000256" key="1">
    <source>
        <dbReference type="ARBA" id="ARBA00022478"/>
    </source>
</evidence>
<keyword evidence="1 9" id="KW-0240">DNA-directed RNA polymerase</keyword>
<dbReference type="AlphaFoldDB" id="A0A0E3LEH1"/>
<dbReference type="InterPro" id="IPR020607">
    <property type="entry name" value="Primase_DnaG_arc"/>
</dbReference>
<dbReference type="PANTHER" id="PTHR30313:SF2">
    <property type="entry name" value="DNA PRIMASE"/>
    <property type="match status" value="1"/>
</dbReference>
<dbReference type="GO" id="GO:1990077">
    <property type="term" value="C:primosome complex"/>
    <property type="evidence" value="ECO:0007669"/>
    <property type="project" value="UniProtKB-KW"/>
</dbReference>
<dbReference type="EMBL" id="CP009509">
    <property type="protein sequence ID" value="AKB39011.1"/>
    <property type="molecule type" value="Genomic_DNA"/>
</dbReference>
<evidence type="ECO:0000256" key="3">
    <source>
        <dbReference type="ARBA" id="ARBA00022679"/>
    </source>
</evidence>
<accession>A0A0E3LEH1</accession>
<dbReference type="GO" id="GO:0000178">
    <property type="term" value="C:exosome (RNase complex)"/>
    <property type="evidence" value="ECO:0007669"/>
    <property type="project" value="UniProtKB-KW"/>
</dbReference>
<dbReference type="NCBIfam" id="NF003108">
    <property type="entry name" value="PRK04031.1-1"/>
    <property type="match status" value="1"/>
</dbReference>
<dbReference type="InterPro" id="IPR006171">
    <property type="entry name" value="TOPRIM_dom"/>
</dbReference>
<dbReference type="SUPFAM" id="SSF56731">
    <property type="entry name" value="DNA primase core"/>
    <property type="match status" value="1"/>
</dbReference>